<reference evidence="2" key="1">
    <citation type="journal article" date="2019" name="Int. J. Syst. Evol. Microbiol.">
        <title>The Global Catalogue of Microorganisms (GCM) 10K type strain sequencing project: providing services to taxonomists for standard genome sequencing and annotation.</title>
        <authorList>
            <consortium name="The Broad Institute Genomics Platform"/>
            <consortium name="The Broad Institute Genome Sequencing Center for Infectious Disease"/>
            <person name="Wu L."/>
            <person name="Ma J."/>
        </authorList>
    </citation>
    <scope>NUCLEOTIDE SEQUENCE [LARGE SCALE GENOMIC DNA]</scope>
    <source>
        <strain evidence="2">TISTR 1906</strain>
    </source>
</reference>
<evidence type="ECO:0000313" key="2">
    <source>
        <dbReference type="Proteomes" id="UP001597463"/>
    </source>
</evidence>
<name>A0ABW5UQE4_9BURK</name>
<proteinExistence type="predicted"/>
<gene>
    <name evidence="1" type="ORF">ACFSW6_17270</name>
</gene>
<protein>
    <submittedName>
        <fullName evidence="1">TerD family protein</fullName>
    </submittedName>
</protein>
<evidence type="ECO:0000313" key="1">
    <source>
        <dbReference type="EMBL" id="MFD2755822.1"/>
    </source>
</evidence>
<dbReference type="Proteomes" id="UP001597463">
    <property type="component" value="Unassembled WGS sequence"/>
</dbReference>
<dbReference type="Gene3D" id="2.60.60.30">
    <property type="entry name" value="sav2460 like domains"/>
    <property type="match status" value="1"/>
</dbReference>
<keyword evidence="2" id="KW-1185">Reference proteome</keyword>
<comment type="caution">
    <text evidence="1">The sequence shown here is derived from an EMBL/GenBank/DDBJ whole genome shotgun (WGS) entry which is preliminary data.</text>
</comment>
<organism evidence="1 2">
    <name type="scientific">Comamonas terrae</name>
    <dbReference type="NCBI Taxonomy" id="673548"/>
    <lineage>
        <taxon>Bacteria</taxon>
        <taxon>Pseudomonadati</taxon>
        <taxon>Pseudomonadota</taxon>
        <taxon>Betaproteobacteria</taxon>
        <taxon>Burkholderiales</taxon>
        <taxon>Comamonadaceae</taxon>
        <taxon>Comamonas</taxon>
    </lineage>
</organism>
<sequence length="210" mass="22931">MSLSVNLAKPSDAPRKLTLNLKKNESFFVRLAWDCPSDLDLHALVAVNRGEGARISEFEDILSVYNVQRTVRGQQEGYLPLAADKTFSVHGGALVHSPDATDGQLSDDDDEWIRVFPSRLRLPATGYIEVVLVAMIHGPGKPVFRHVKNAHVVVENEDREQLLMVSLSDHFADFSGVQMGSIIIDGSGPAFSPVGVGFVGDFNDVLAQFS</sequence>
<dbReference type="EMBL" id="JBHUMV010000008">
    <property type="protein sequence ID" value="MFD2755822.1"/>
    <property type="molecule type" value="Genomic_DNA"/>
</dbReference>
<accession>A0ABW5UQE4</accession>
<dbReference type="RefSeq" id="WP_066481296.1">
    <property type="nucleotide sequence ID" value="NZ_BCNT01000015.1"/>
</dbReference>